<name>A0ABV4YIZ6_9CYAN</name>
<comment type="caution">
    <text evidence="2">The sequence shown here is derived from an EMBL/GenBank/DDBJ whole genome shotgun (WGS) entry which is preliminary data.</text>
</comment>
<feature type="domain" description="Peptidoglycan binding-like" evidence="1">
    <location>
        <begin position="96"/>
        <end position="148"/>
    </location>
</feature>
<dbReference type="SUPFAM" id="SSF47090">
    <property type="entry name" value="PGBD-like"/>
    <property type="match status" value="2"/>
</dbReference>
<proteinExistence type="predicted"/>
<dbReference type="PANTHER" id="PTHR41533:SF2">
    <property type="entry name" value="BLR7131 PROTEIN"/>
    <property type="match status" value="1"/>
</dbReference>
<organism evidence="2 3">
    <name type="scientific">Floridaenema fluviatile BLCC-F154</name>
    <dbReference type="NCBI Taxonomy" id="3153640"/>
    <lineage>
        <taxon>Bacteria</taxon>
        <taxon>Bacillati</taxon>
        <taxon>Cyanobacteriota</taxon>
        <taxon>Cyanophyceae</taxon>
        <taxon>Oscillatoriophycideae</taxon>
        <taxon>Aerosakkonematales</taxon>
        <taxon>Aerosakkonemataceae</taxon>
        <taxon>Floridanema</taxon>
        <taxon>Floridanema fluviatile</taxon>
    </lineage>
</organism>
<sequence length="153" mass="16773">MQAQCECSLPTLRKGSKGDDVKLLQAILNSYGYSLKVDGVFGQLTEDAVKRFQKSRGLKVDGIVGPKTWNALLSDLYGDLISYFPILRRGSKGYCVTELQKSLNLFLTDALVIDGIFGSITEAAVRDLQRTYGLVVDGIVGPETWNAIFSMSN</sequence>
<dbReference type="Proteomes" id="UP001576776">
    <property type="component" value="Unassembled WGS sequence"/>
</dbReference>
<dbReference type="InterPro" id="IPR052905">
    <property type="entry name" value="LD-transpeptidase_YkuD-like"/>
</dbReference>
<dbReference type="InterPro" id="IPR036366">
    <property type="entry name" value="PGBDSf"/>
</dbReference>
<dbReference type="InterPro" id="IPR036365">
    <property type="entry name" value="PGBD-like_sf"/>
</dbReference>
<dbReference type="EMBL" id="JBHFNS010000092">
    <property type="protein sequence ID" value="MFB2938807.1"/>
    <property type="molecule type" value="Genomic_DNA"/>
</dbReference>
<dbReference type="Pfam" id="PF01471">
    <property type="entry name" value="PG_binding_1"/>
    <property type="match status" value="2"/>
</dbReference>
<protein>
    <submittedName>
        <fullName evidence="2">Peptidoglycan-binding protein</fullName>
    </submittedName>
</protein>
<evidence type="ECO:0000313" key="3">
    <source>
        <dbReference type="Proteomes" id="UP001576776"/>
    </source>
</evidence>
<keyword evidence="3" id="KW-1185">Reference proteome</keyword>
<accession>A0ABV4YIZ6</accession>
<dbReference type="RefSeq" id="WP_413260282.1">
    <property type="nucleotide sequence ID" value="NZ_JBHFNS010000092.1"/>
</dbReference>
<gene>
    <name evidence="2" type="ORF">ACE1B6_26440</name>
</gene>
<evidence type="ECO:0000313" key="2">
    <source>
        <dbReference type="EMBL" id="MFB2938807.1"/>
    </source>
</evidence>
<dbReference type="Gene3D" id="1.10.101.10">
    <property type="entry name" value="PGBD-like superfamily/PGBD"/>
    <property type="match status" value="2"/>
</dbReference>
<dbReference type="InterPro" id="IPR002477">
    <property type="entry name" value="Peptidoglycan-bd-like"/>
</dbReference>
<dbReference type="PANTHER" id="PTHR41533">
    <property type="entry name" value="L,D-TRANSPEPTIDASE HI_1667-RELATED"/>
    <property type="match status" value="1"/>
</dbReference>
<feature type="domain" description="Peptidoglycan binding-like" evidence="1">
    <location>
        <begin position="18"/>
        <end position="72"/>
    </location>
</feature>
<reference evidence="2 3" key="1">
    <citation type="submission" date="2024-09" db="EMBL/GenBank/DDBJ databases">
        <title>Floridaenema gen nov. (Aerosakkonemataceae, Aerosakkonematales ord. nov., Cyanobacteria) from benthic tropical and subtropical fresh waters, with the description of four new species.</title>
        <authorList>
            <person name="Moretto J.A."/>
            <person name="Berthold D.E."/>
            <person name="Lefler F.W."/>
            <person name="Huang I.-S."/>
            <person name="Laughinghouse H. IV."/>
        </authorList>
    </citation>
    <scope>NUCLEOTIDE SEQUENCE [LARGE SCALE GENOMIC DNA]</scope>
    <source>
        <strain evidence="2 3">BLCC-F154</strain>
    </source>
</reference>
<evidence type="ECO:0000259" key="1">
    <source>
        <dbReference type="Pfam" id="PF01471"/>
    </source>
</evidence>